<evidence type="ECO:0000313" key="13">
    <source>
        <dbReference type="EMBL" id="GEU49103.1"/>
    </source>
</evidence>
<dbReference type="EMBL" id="BKCJ010002518">
    <property type="protein sequence ID" value="GEU49103.1"/>
    <property type="molecule type" value="Genomic_DNA"/>
</dbReference>
<evidence type="ECO:0000256" key="3">
    <source>
        <dbReference type="ARBA" id="ARBA00022964"/>
    </source>
</evidence>
<dbReference type="InterPro" id="IPR026992">
    <property type="entry name" value="DIOX_N"/>
</dbReference>
<dbReference type="InterPro" id="IPR027443">
    <property type="entry name" value="IPNS-like_sf"/>
</dbReference>
<protein>
    <recommendedName>
        <fullName evidence="10">gibberellin 2beta-dioxygenase</fullName>
        <ecNumber evidence="10">1.14.11.13</ecNumber>
    </recommendedName>
</protein>
<dbReference type="Pfam" id="PF03171">
    <property type="entry name" value="2OG-FeII_Oxy"/>
    <property type="match status" value="1"/>
</dbReference>
<comment type="caution">
    <text evidence="13">The sequence shown here is derived from an EMBL/GenBank/DDBJ whole genome shotgun (WGS) entry which is preliminary data.</text>
</comment>
<dbReference type="PROSITE" id="PS51471">
    <property type="entry name" value="FE2OG_OXY"/>
    <property type="match status" value="1"/>
</dbReference>
<evidence type="ECO:0000256" key="5">
    <source>
        <dbReference type="ARBA" id="ARBA00023004"/>
    </source>
</evidence>
<comment type="function">
    <text evidence="8">Catalyzes the 2-beta-hydroxylation of several biologically active gibberellins, leading to the homeostatic regulation of their endogenous level. Catabolism of gibberellins (GAs) plays a central role in plant development. Converts GA9/GA20 to GA51/GA29 and GA4/GA1 to GA34/GA8.</text>
</comment>
<evidence type="ECO:0000256" key="10">
    <source>
        <dbReference type="ARBA" id="ARBA00066708"/>
    </source>
</evidence>
<dbReference type="InterPro" id="IPR044861">
    <property type="entry name" value="IPNS-like_FE2OG_OXY"/>
</dbReference>
<comment type="pathway">
    <text evidence="1">Hormone biosynthesis.</text>
</comment>
<evidence type="ECO:0000256" key="11">
    <source>
        <dbReference type="RuleBase" id="RU003682"/>
    </source>
</evidence>
<evidence type="ECO:0000256" key="8">
    <source>
        <dbReference type="ARBA" id="ARBA00055835"/>
    </source>
</evidence>
<dbReference type="EC" id="1.14.11.13" evidence="10"/>
<dbReference type="Pfam" id="PF14226">
    <property type="entry name" value="DIOX_N"/>
    <property type="match status" value="1"/>
</dbReference>
<dbReference type="InterPro" id="IPR005123">
    <property type="entry name" value="Oxoglu/Fe-dep_dioxygenase_dom"/>
</dbReference>
<dbReference type="PANTHER" id="PTHR47990">
    <property type="entry name" value="2-OXOGLUTARATE (2OG) AND FE(II)-DEPENDENT OXYGENASE SUPERFAMILY PROTEIN-RELATED"/>
    <property type="match status" value="1"/>
</dbReference>
<reference evidence="13" key="1">
    <citation type="journal article" date="2019" name="Sci. Rep.">
        <title>Draft genome of Tanacetum cinerariifolium, the natural source of mosquito coil.</title>
        <authorList>
            <person name="Yamashiro T."/>
            <person name="Shiraishi A."/>
            <person name="Satake H."/>
            <person name="Nakayama K."/>
        </authorList>
    </citation>
    <scope>NUCLEOTIDE SEQUENCE</scope>
</reference>
<dbReference type="AlphaFoldDB" id="A0A6L2KI03"/>
<comment type="pathway">
    <text evidence="6">Plant hormone biosynthesis; gibberellin biosynthesis.</text>
</comment>
<evidence type="ECO:0000256" key="7">
    <source>
        <dbReference type="ARBA" id="ARBA00052204"/>
    </source>
</evidence>
<dbReference type="SUPFAM" id="SSF51197">
    <property type="entry name" value="Clavaminate synthase-like"/>
    <property type="match status" value="1"/>
</dbReference>
<evidence type="ECO:0000259" key="12">
    <source>
        <dbReference type="PROSITE" id="PS51471"/>
    </source>
</evidence>
<evidence type="ECO:0000256" key="4">
    <source>
        <dbReference type="ARBA" id="ARBA00023002"/>
    </source>
</evidence>
<dbReference type="Gene3D" id="2.60.120.330">
    <property type="entry name" value="B-lactam Antibiotic, Isopenicillin N Synthase, Chain"/>
    <property type="match status" value="1"/>
</dbReference>
<feature type="domain" description="Fe2OG dioxygenase" evidence="12">
    <location>
        <begin position="163"/>
        <end position="270"/>
    </location>
</feature>
<keyword evidence="5 11" id="KW-0408">Iron</keyword>
<dbReference type="InterPro" id="IPR050231">
    <property type="entry name" value="Iron_ascorbate_oxido_reductase"/>
</dbReference>
<dbReference type="GO" id="GO:0046872">
    <property type="term" value="F:metal ion binding"/>
    <property type="evidence" value="ECO:0007669"/>
    <property type="project" value="UniProtKB-KW"/>
</dbReference>
<evidence type="ECO:0000256" key="6">
    <source>
        <dbReference type="ARBA" id="ARBA00037909"/>
    </source>
</evidence>
<evidence type="ECO:0000256" key="2">
    <source>
        <dbReference type="ARBA" id="ARBA00022723"/>
    </source>
</evidence>
<name>A0A6L2KI03_TANCI</name>
<evidence type="ECO:0000256" key="9">
    <source>
        <dbReference type="ARBA" id="ARBA00061282"/>
    </source>
</evidence>
<proteinExistence type="inferred from homology"/>
<comment type="similarity">
    <text evidence="9">Belongs to the iron/ascorbate-dependent oxidoreductase family. GA2OX subfamily.</text>
</comment>
<accession>A0A6L2KI03</accession>
<gene>
    <name evidence="13" type="ORF">Tci_021081</name>
</gene>
<evidence type="ECO:0000256" key="1">
    <source>
        <dbReference type="ARBA" id="ARBA00004972"/>
    </source>
</evidence>
<organism evidence="13">
    <name type="scientific">Tanacetum cinerariifolium</name>
    <name type="common">Dalmatian daisy</name>
    <name type="synonym">Chrysanthemum cinerariifolium</name>
    <dbReference type="NCBI Taxonomy" id="118510"/>
    <lineage>
        <taxon>Eukaryota</taxon>
        <taxon>Viridiplantae</taxon>
        <taxon>Streptophyta</taxon>
        <taxon>Embryophyta</taxon>
        <taxon>Tracheophyta</taxon>
        <taxon>Spermatophyta</taxon>
        <taxon>Magnoliopsida</taxon>
        <taxon>eudicotyledons</taxon>
        <taxon>Gunneridae</taxon>
        <taxon>Pentapetalae</taxon>
        <taxon>asterids</taxon>
        <taxon>campanulids</taxon>
        <taxon>Asterales</taxon>
        <taxon>Asteraceae</taxon>
        <taxon>Asteroideae</taxon>
        <taxon>Anthemideae</taxon>
        <taxon>Anthemidinae</taxon>
        <taxon>Tanacetum</taxon>
    </lineage>
</organism>
<keyword evidence="2 11" id="KW-0479">Metal-binding</keyword>
<keyword evidence="4 11" id="KW-0560">Oxidoreductase</keyword>
<sequence length="324" mass="36607">MVMLSQSHKNPLVKPCIANSGIDIPVVDLSCPHEAKKLIVDACQDYGFFKVINHGVPIWLVSELENEAIAFFNMNQSEKDKYCPPNPLGYGSNIIGQNGDVGWIEYLLLKSNNFPTNRKIFSTLAKQYVAEVKKLGCEILELMADGLKIEPRSVLSRMLSDDKADTVFRLNHYPPYLDHVPMSSGGNLIGFGEHTDPQLISIATSNATSGLQICLHDGTWVPVPPDRNSFFINVDDLLQVITNGRFKSVRHRVITDQLKSRLSMIYFVGPPLMEKISPLSSLMEPGEESLYHEFTWFEYKSCTYKTKLADDRLALFYKESHRFV</sequence>
<dbReference type="FunFam" id="2.60.120.330:FF:000014">
    <property type="entry name" value="Gibberellin 2-beta-dioxygenase 1"/>
    <property type="match status" value="1"/>
</dbReference>
<comment type="catalytic activity">
    <reaction evidence="7">
        <text>gibberellin A1 + 2-oxoglutarate + O2 = gibberellin A8 + succinate + CO2</text>
        <dbReference type="Rhea" id="RHEA:15005"/>
        <dbReference type="ChEBI" id="CHEBI:15379"/>
        <dbReference type="ChEBI" id="CHEBI:16526"/>
        <dbReference type="ChEBI" id="CHEBI:16810"/>
        <dbReference type="ChEBI" id="CHEBI:30031"/>
        <dbReference type="ChEBI" id="CHEBI:58524"/>
        <dbReference type="ChEBI" id="CHEBI:58594"/>
        <dbReference type="EC" id="1.14.11.13"/>
    </reaction>
</comment>
<dbReference type="GO" id="GO:0045543">
    <property type="term" value="F:gibberellin 2-beta-dioxygenase activity"/>
    <property type="evidence" value="ECO:0007669"/>
    <property type="project" value="UniProtKB-EC"/>
</dbReference>
<keyword evidence="3 13" id="KW-0223">Dioxygenase</keyword>